<dbReference type="AlphaFoldDB" id="A0A2S2R776"/>
<accession>A0A2S2R776</accession>
<evidence type="ECO:0000256" key="1">
    <source>
        <dbReference type="ARBA" id="ARBA00006823"/>
    </source>
</evidence>
<keyword evidence="4" id="KW-1185">Reference proteome</keyword>
<dbReference type="OrthoDB" id="10250600at2759"/>
<evidence type="ECO:0000313" key="5">
    <source>
        <dbReference type="RefSeq" id="XP_025404932.1"/>
    </source>
</evidence>
<dbReference type="PANTHER" id="PTHR13554:SF10">
    <property type="entry name" value="26S PROTEASOME NON-ATPASE REGULATORY SUBUNIT 5"/>
    <property type="match status" value="1"/>
</dbReference>
<reference evidence="5" key="2">
    <citation type="submission" date="2025-04" db="UniProtKB">
        <authorList>
            <consortium name="RefSeq"/>
        </authorList>
    </citation>
    <scope>IDENTIFICATION</scope>
    <source>
        <tissue evidence="5">Whole body</tissue>
    </source>
</reference>
<keyword evidence="3 5" id="KW-0647">Proteasome</keyword>
<dbReference type="Pfam" id="PF10508">
    <property type="entry name" value="Proteasom_PSMB"/>
    <property type="match status" value="1"/>
</dbReference>
<evidence type="ECO:0000256" key="2">
    <source>
        <dbReference type="ARBA" id="ARBA00014933"/>
    </source>
</evidence>
<dbReference type="RefSeq" id="XP_025404932.1">
    <property type="nucleotide sequence ID" value="XM_025549147.1"/>
</dbReference>
<protein>
    <recommendedName>
        <fullName evidence="2">26S proteasome non-ATPase regulatory subunit 5</fullName>
    </recommendedName>
</protein>
<dbReference type="InterPro" id="IPR019538">
    <property type="entry name" value="PSMD5"/>
</dbReference>
<dbReference type="Proteomes" id="UP000694846">
    <property type="component" value="Unplaced"/>
</dbReference>
<comment type="similarity">
    <text evidence="1">Belongs to the proteasome subunit S5B/HSM3 family.</text>
</comment>
<dbReference type="GO" id="GO:0000502">
    <property type="term" value="C:proteasome complex"/>
    <property type="evidence" value="ECO:0007669"/>
    <property type="project" value="UniProtKB-KW"/>
</dbReference>
<dbReference type="GO" id="GO:0005829">
    <property type="term" value="C:cytosol"/>
    <property type="evidence" value="ECO:0007669"/>
    <property type="project" value="TreeGrafter"/>
</dbReference>
<gene>
    <name evidence="3" type="primary">PSMD5</name>
    <name evidence="5" type="synonym">LOC112679366</name>
    <name evidence="3" type="ORF">g.143774</name>
</gene>
<reference evidence="3" key="1">
    <citation type="submission" date="2018-04" db="EMBL/GenBank/DDBJ databases">
        <title>Transcriptome assembly of Sipha flava.</title>
        <authorList>
            <person name="Scully E.D."/>
            <person name="Geib S.M."/>
            <person name="Palmer N.A."/>
            <person name="Koch K."/>
            <person name="Bradshaw J."/>
            <person name="Heng-Moss T."/>
            <person name="Sarath G."/>
        </authorList>
    </citation>
    <scope>NUCLEOTIDE SEQUENCE</scope>
</reference>
<dbReference type="GO" id="GO:0043248">
    <property type="term" value="P:proteasome assembly"/>
    <property type="evidence" value="ECO:0007669"/>
    <property type="project" value="InterPro"/>
</dbReference>
<organism evidence="3">
    <name type="scientific">Sipha flava</name>
    <name type="common">yellow sugarcane aphid</name>
    <dbReference type="NCBI Taxonomy" id="143950"/>
    <lineage>
        <taxon>Eukaryota</taxon>
        <taxon>Metazoa</taxon>
        <taxon>Ecdysozoa</taxon>
        <taxon>Arthropoda</taxon>
        <taxon>Hexapoda</taxon>
        <taxon>Insecta</taxon>
        <taxon>Pterygota</taxon>
        <taxon>Neoptera</taxon>
        <taxon>Paraneoptera</taxon>
        <taxon>Hemiptera</taxon>
        <taxon>Sternorrhyncha</taxon>
        <taxon>Aphidomorpha</taxon>
        <taxon>Aphidoidea</taxon>
        <taxon>Aphididae</taxon>
        <taxon>Sipha</taxon>
    </lineage>
</organism>
<evidence type="ECO:0000313" key="3">
    <source>
        <dbReference type="EMBL" id="MBY85773.1"/>
    </source>
</evidence>
<dbReference type="SUPFAM" id="SSF48371">
    <property type="entry name" value="ARM repeat"/>
    <property type="match status" value="1"/>
</dbReference>
<proteinExistence type="inferred from homology"/>
<sequence length="527" mass="58546">MSADQPSTVEVDSDLIALAMHKLSIDNTNVVDILIDCNIYLSKLNRSQLLKTANLIDLDLIFECLNTTDQKQIDITCLLLQKLLPILASKHAFNKFSVSIERSLKHPNETVKATILSELEKILIINNDVDLQGDLPCTIVDCLTSTNITVSYNAVKCLKHFPSVETLSTPLIVTKLQSLLAMDSKIRTRVHDLLIHWARSVDALALISSKGLFSNLVKDITYPDVMMQMVTLQMLIPLSTIEHGFDYLNSIGIISGIYRLLSSSPNELNDPSAAVLNPIVLEFFIKITQINPHLILTNYPKVFVVLYEVLKEEDSSLIGVSLNSITYLASSWDCKMALDIPTASMTCGYEGDEELDIWSVLIIELSRIASGTKTEIKPGAIQAITKIIQLEDGELSSRNDMITRTQKWYKQMKNNPIKSIVHASCALPFLDLQQAGFEMLLALAEQPWGQEEIKKCPALLDLVLENCPADSTVIRDLKKLIIKTLLESDTSKEILGEDILLLIKNDGFIKSNTSSSKSGITVEDMAI</sequence>
<dbReference type="PANTHER" id="PTHR13554">
    <property type="entry name" value="26S PROTEASOME NON-ATPASE REGULATORY SUBUNIT 5-RELATED"/>
    <property type="match status" value="1"/>
</dbReference>
<dbReference type="InterPro" id="IPR016024">
    <property type="entry name" value="ARM-type_fold"/>
</dbReference>
<evidence type="ECO:0000313" key="4">
    <source>
        <dbReference type="Proteomes" id="UP000694846"/>
    </source>
</evidence>
<name>A0A2S2R776_9HEMI</name>
<dbReference type="EMBL" id="GGMS01016570">
    <property type="protein sequence ID" value="MBY85773.1"/>
    <property type="molecule type" value="Transcribed_RNA"/>
</dbReference>